<gene>
    <name evidence="2" type="ORF">EW026_g8073</name>
</gene>
<proteinExistence type="predicted"/>
<accession>A0A4S4K6N2</accession>
<dbReference type="EMBL" id="SGPJ01000796">
    <property type="protein sequence ID" value="THG93050.1"/>
    <property type="molecule type" value="Genomic_DNA"/>
</dbReference>
<sequence length="546" mass="61320">MDWSEFQQSQPQWYFPSLDIGFPQSTAPEESAIGFLPPSLSSFLPLEIPEPRHVSEDLNYFPSDLGPLQDMVNFVDNHAIKDTLPTTSSPAAVDSRGSLDDLPQPEDHTSLSPPTSHAGNDAPPSQANVASMAAHTSVPEITIQPAKTSASQPRNALSAEQKKLLRQERQHKQATIDEDLDSLFELIDQRAAALSEKHSRKPRYFLDRIFNGGVKAITGMKTNSFNAWAHFKCEEVNNREPDRSVSLLDVQDKYADEYHQLSQEDKHRLVLDFELVKEVKKKGPRTTARGKIQDIVNTTKQMEDLITGLDTRVGVQAMFCVVRSSSDFAMKPRWYFSSSDLEKYLEIAVRKRFEAKQVGALMEVYAVAGGSVSSVLRTSKMKADWFRLLIRDKVTELLVEITGNPSAQMQYVNYERDIVQRYHVKMVGWTHEKFVNVSDLGNSLELLETLWSALRNGKCKFIKISAAEATAMKDRTREAIEAGDAPPPKQRKPRKDKGIEKGPRRKKRRGETEKTPEGVASSEEEGSSSADENNGEGDRGRKRART</sequence>
<name>A0A4S4K6N2_9APHY</name>
<feature type="compositionally biased region" description="Polar residues" evidence="1">
    <location>
        <begin position="110"/>
        <end position="129"/>
    </location>
</feature>
<evidence type="ECO:0000256" key="1">
    <source>
        <dbReference type="SAM" id="MobiDB-lite"/>
    </source>
</evidence>
<dbReference type="AlphaFoldDB" id="A0A4S4K6N2"/>
<evidence type="ECO:0000313" key="2">
    <source>
        <dbReference type="EMBL" id="THG93050.1"/>
    </source>
</evidence>
<feature type="region of interest" description="Disordered" evidence="1">
    <location>
        <begin position="477"/>
        <end position="546"/>
    </location>
</feature>
<comment type="caution">
    <text evidence="2">The sequence shown here is derived from an EMBL/GenBank/DDBJ whole genome shotgun (WGS) entry which is preliminary data.</text>
</comment>
<feature type="region of interest" description="Disordered" evidence="1">
    <location>
        <begin position="82"/>
        <end position="134"/>
    </location>
</feature>
<dbReference type="Proteomes" id="UP000309038">
    <property type="component" value="Unassembled WGS sequence"/>
</dbReference>
<keyword evidence="3" id="KW-1185">Reference proteome</keyword>
<evidence type="ECO:0000313" key="3">
    <source>
        <dbReference type="Proteomes" id="UP000309038"/>
    </source>
</evidence>
<organism evidence="2 3">
    <name type="scientific">Hermanssonia centrifuga</name>
    <dbReference type="NCBI Taxonomy" id="98765"/>
    <lineage>
        <taxon>Eukaryota</taxon>
        <taxon>Fungi</taxon>
        <taxon>Dikarya</taxon>
        <taxon>Basidiomycota</taxon>
        <taxon>Agaricomycotina</taxon>
        <taxon>Agaricomycetes</taxon>
        <taxon>Polyporales</taxon>
        <taxon>Meruliaceae</taxon>
        <taxon>Hermanssonia</taxon>
    </lineage>
</organism>
<protein>
    <submittedName>
        <fullName evidence="2">Uncharacterized protein</fullName>
    </submittedName>
</protein>
<feature type="compositionally biased region" description="Low complexity" evidence="1">
    <location>
        <begin position="517"/>
        <end position="532"/>
    </location>
</feature>
<reference evidence="2 3" key="1">
    <citation type="submission" date="2019-02" db="EMBL/GenBank/DDBJ databases">
        <title>Genome sequencing of the rare red list fungi Phlebia centrifuga.</title>
        <authorList>
            <person name="Buettner E."/>
            <person name="Kellner H."/>
        </authorList>
    </citation>
    <scope>NUCLEOTIDE SEQUENCE [LARGE SCALE GENOMIC DNA]</scope>
    <source>
        <strain evidence="2 3">DSM 108282</strain>
    </source>
</reference>